<dbReference type="Proteomes" id="UP001515683">
    <property type="component" value="Unassembled WGS sequence"/>
</dbReference>
<reference evidence="1 2" key="1">
    <citation type="journal article" date="2019" name="bioRxiv">
        <title>Bacteria contribute to plant secondary compound degradation in a generalist herbivore system.</title>
        <authorList>
            <person name="Francoeur C.B."/>
            <person name="Khadempour L."/>
            <person name="Moreira-Soto R.D."/>
            <person name="Gotting K."/>
            <person name="Book A.J."/>
            <person name="Pinto-Tomas A.A."/>
            <person name="Keefover-Ring K."/>
            <person name="Currie C.R."/>
        </authorList>
    </citation>
    <scope>NUCLEOTIDE SEQUENCE [LARGE SCALE GENOMIC DNA]</scope>
    <source>
        <strain evidence="1">Acro-835</strain>
    </source>
</reference>
<evidence type="ECO:0008006" key="3">
    <source>
        <dbReference type="Google" id="ProtNLM"/>
    </source>
</evidence>
<sequence>MDKQLSKLIKLRRLRVTILDRERHLLKKKLDDKIEERRKLKESIDEFSFIYRTYSDDIATKDVPLKSYKLSIQAMSAYRDMLLGEIRLNKTNIQHVVEEEKILVREINEVDKDIISVRKSEKKIEFLLEINNEND</sequence>
<evidence type="ECO:0000313" key="2">
    <source>
        <dbReference type="Proteomes" id="UP001515683"/>
    </source>
</evidence>
<organism evidence="1 2">
    <name type="scientific">Candidatus Pantoea multigeneris</name>
    <dbReference type="NCBI Taxonomy" id="2608357"/>
    <lineage>
        <taxon>Bacteria</taxon>
        <taxon>Pseudomonadati</taxon>
        <taxon>Pseudomonadota</taxon>
        <taxon>Gammaproteobacteria</taxon>
        <taxon>Enterobacterales</taxon>
        <taxon>Erwiniaceae</taxon>
        <taxon>Pantoea</taxon>
    </lineage>
</organism>
<keyword evidence="2" id="KW-1185">Reference proteome</keyword>
<proteinExistence type="predicted"/>
<protein>
    <recommendedName>
        <fullName evidence="3">Flagellar FliJ protein</fullName>
    </recommendedName>
</protein>
<dbReference type="EMBL" id="VWXF01000007">
    <property type="protein sequence ID" value="NIF23290.1"/>
    <property type="molecule type" value="Genomic_DNA"/>
</dbReference>
<gene>
    <name evidence="1" type="ORF">F3J40_17035</name>
</gene>
<dbReference type="RefSeq" id="WP_167016472.1">
    <property type="nucleotide sequence ID" value="NZ_VWXF01000007.1"/>
</dbReference>
<evidence type="ECO:0000313" key="1">
    <source>
        <dbReference type="EMBL" id="NIF23290.1"/>
    </source>
</evidence>
<accession>A0ABX0RJ53</accession>
<comment type="caution">
    <text evidence="1">The sequence shown here is derived from an EMBL/GenBank/DDBJ whole genome shotgun (WGS) entry which is preliminary data.</text>
</comment>
<name>A0ABX0RJ53_9GAMM</name>